<dbReference type="EMBL" id="CP036434">
    <property type="protein sequence ID" value="QDV04861.1"/>
    <property type="molecule type" value="Genomic_DNA"/>
</dbReference>
<gene>
    <name evidence="2" type="ORF">Poly30_03550</name>
</gene>
<feature type="region of interest" description="Disordered" evidence="1">
    <location>
        <begin position="1"/>
        <end position="23"/>
    </location>
</feature>
<dbReference type="Proteomes" id="UP000320390">
    <property type="component" value="Chromosome"/>
</dbReference>
<organism evidence="2 3">
    <name type="scientific">Saltatorellus ferox</name>
    <dbReference type="NCBI Taxonomy" id="2528018"/>
    <lineage>
        <taxon>Bacteria</taxon>
        <taxon>Pseudomonadati</taxon>
        <taxon>Planctomycetota</taxon>
        <taxon>Planctomycetia</taxon>
        <taxon>Planctomycetia incertae sedis</taxon>
        <taxon>Saltatorellus</taxon>
    </lineage>
</organism>
<evidence type="ECO:0000313" key="2">
    <source>
        <dbReference type="EMBL" id="QDV04861.1"/>
    </source>
</evidence>
<dbReference type="OrthoDB" id="9787367at2"/>
<keyword evidence="3" id="KW-1185">Reference proteome</keyword>
<sequence>MRAIASAWTRSTSTDVRRSAGTKSRPEDLVEAYAWTVIAVDLGQDASRNLELLTDTLEPLQLVRAKRRHRALEAELLGEQAPERPIPDYPSIDESPLRPNVPLDDANAEGDKRLALRIFQAHGENGHAIAAYNAGILLEDHDLTEAFSWFHKAATLGELDGAYRAGLALVLGEGCEKDLEAGTTWLQTAADGGVEAAAEALATLAFSK</sequence>
<dbReference type="AlphaFoldDB" id="A0A518ELD4"/>
<dbReference type="Pfam" id="PF08238">
    <property type="entry name" value="Sel1"/>
    <property type="match status" value="2"/>
</dbReference>
<evidence type="ECO:0000256" key="1">
    <source>
        <dbReference type="SAM" id="MobiDB-lite"/>
    </source>
</evidence>
<dbReference type="SUPFAM" id="SSF81901">
    <property type="entry name" value="HCP-like"/>
    <property type="match status" value="1"/>
</dbReference>
<protein>
    <submittedName>
        <fullName evidence="2">Sel1 repeat protein</fullName>
    </submittedName>
</protein>
<proteinExistence type="predicted"/>
<dbReference type="InterPro" id="IPR006597">
    <property type="entry name" value="Sel1-like"/>
</dbReference>
<evidence type="ECO:0000313" key="3">
    <source>
        <dbReference type="Proteomes" id="UP000320390"/>
    </source>
</evidence>
<reference evidence="2 3" key="1">
    <citation type="submission" date="2019-02" db="EMBL/GenBank/DDBJ databases">
        <title>Deep-cultivation of Planctomycetes and their phenomic and genomic characterization uncovers novel biology.</title>
        <authorList>
            <person name="Wiegand S."/>
            <person name="Jogler M."/>
            <person name="Boedeker C."/>
            <person name="Pinto D."/>
            <person name="Vollmers J."/>
            <person name="Rivas-Marin E."/>
            <person name="Kohn T."/>
            <person name="Peeters S.H."/>
            <person name="Heuer A."/>
            <person name="Rast P."/>
            <person name="Oberbeckmann S."/>
            <person name="Bunk B."/>
            <person name="Jeske O."/>
            <person name="Meyerdierks A."/>
            <person name="Storesund J.E."/>
            <person name="Kallscheuer N."/>
            <person name="Luecker S."/>
            <person name="Lage O.M."/>
            <person name="Pohl T."/>
            <person name="Merkel B.J."/>
            <person name="Hornburger P."/>
            <person name="Mueller R.-W."/>
            <person name="Bruemmer F."/>
            <person name="Labrenz M."/>
            <person name="Spormann A.M."/>
            <person name="Op den Camp H."/>
            <person name="Overmann J."/>
            <person name="Amann R."/>
            <person name="Jetten M.S.M."/>
            <person name="Mascher T."/>
            <person name="Medema M.H."/>
            <person name="Devos D.P."/>
            <person name="Kaster A.-K."/>
            <person name="Ovreas L."/>
            <person name="Rohde M."/>
            <person name="Galperin M.Y."/>
            <person name="Jogler C."/>
        </authorList>
    </citation>
    <scope>NUCLEOTIDE SEQUENCE [LARGE SCALE GENOMIC DNA]</scope>
    <source>
        <strain evidence="2 3">Poly30</strain>
    </source>
</reference>
<accession>A0A518ELD4</accession>
<dbReference type="InterPro" id="IPR011990">
    <property type="entry name" value="TPR-like_helical_dom_sf"/>
</dbReference>
<dbReference type="Gene3D" id="1.25.40.10">
    <property type="entry name" value="Tetratricopeptide repeat domain"/>
    <property type="match status" value="1"/>
</dbReference>
<dbReference type="SMART" id="SM00671">
    <property type="entry name" value="SEL1"/>
    <property type="match status" value="2"/>
</dbReference>
<name>A0A518ELD4_9BACT</name>